<dbReference type="SMART" id="SM00304">
    <property type="entry name" value="HAMP"/>
    <property type="match status" value="1"/>
</dbReference>
<keyword evidence="13" id="KW-0812">Transmembrane</keyword>
<keyword evidence="12 13" id="KW-0472">Membrane</keyword>
<dbReference type="GO" id="GO:0016036">
    <property type="term" value="P:cellular response to phosphate starvation"/>
    <property type="evidence" value="ECO:0007669"/>
    <property type="project" value="TreeGrafter"/>
</dbReference>
<evidence type="ECO:0000256" key="11">
    <source>
        <dbReference type="ARBA" id="ARBA00023012"/>
    </source>
</evidence>
<dbReference type="EMBL" id="LR590481">
    <property type="protein sequence ID" value="VTQ90300.1"/>
    <property type="molecule type" value="Genomic_DNA"/>
</dbReference>
<dbReference type="InterPro" id="IPR050351">
    <property type="entry name" value="BphY/WalK/GraS-like"/>
</dbReference>
<keyword evidence="9 17" id="KW-0418">Kinase</keyword>
<dbReference type="InterPro" id="IPR005467">
    <property type="entry name" value="His_kinase_dom"/>
</dbReference>
<proteinExistence type="predicted"/>
<protein>
    <recommendedName>
        <fullName evidence="4">histidine kinase</fullName>
        <ecNumber evidence="4">2.7.13.3</ecNumber>
    </recommendedName>
</protein>
<keyword evidence="18" id="KW-1185">Reference proteome</keyword>
<evidence type="ECO:0000256" key="4">
    <source>
        <dbReference type="ARBA" id="ARBA00012438"/>
    </source>
</evidence>
<evidence type="ECO:0000259" key="15">
    <source>
        <dbReference type="PROSITE" id="PS50112"/>
    </source>
</evidence>
<feature type="transmembrane region" description="Helical" evidence="13">
    <location>
        <begin position="7"/>
        <end position="28"/>
    </location>
</feature>
<evidence type="ECO:0000256" key="3">
    <source>
        <dbReference type="ARBA" id="ARBA00004314"/>
    </source>
</evidence>
<dbReference type="PROSITE" id="PS50109">
    <property type="entry name" value="HIS_KIN"/>
    <property type="match status" value="1"/>
</dbReference>
<sequence length="565" mass="65424">MRKKLMCCFSFALISILIVTSFLLIRVFDYKEEQLTKTYLRANNKLMEKLINENKISNRYKFNREEVRVTYIDKDGKVIFDTQLDKYELNNHSNREEFKMAMEKGEGISIRHSSSANKNMMYLATKLTSGNIIRSSIFVDNLKIIDKKFLNYYMFIIIMILLLALWLSIKLTYIIVKPIKDLDFTTSRIAKGELDRRVSITTNDELGKLGENFNFMAQKLEETIKDVLDKQNRLEAILECMDSGIIAVDRSFKIIMINPYAERIFGINRNIIGENLLDNIRDFELEKILTDNNDDYKEIKIMFPEEKELRIKTTDIINRNEHIGTVAVVQDITDIKKLENMRSQFVANVSHELKTPLTSIKGFAETLKEVEEPELREKFLGIINNESERLTRLINDILTLSHIEQQKELKEEVININDVLNEVCILIQPTANKKQIKLTLEDTKVGSILGDIDKFKQMLINLIDNAVKYTETNGCVKIIPKSYEGYFSISIEDNGVGIAKEEIPRLFERFYRVDKARSRANGGTGLGLAIVKHIIILFNGKIEVESELDKGSKFILKIPYNYKNI</sequence>
<dbReference type="PROSITE" id="PS50885">
    <property type="entry name" value="HAMP"/>
    <property type="match status" value="1"/>
</dbReference>
<dbReference type="PANTHER" id="PTHR45453:SF1">
    <property type="entry name" value="PHOSPHATE REGULON SENSOR PROTEIN PHOR"/>
    <property type="match status" value="1"/>
</dbReference>
<accession>A0A4U9RN49</accession>
<evidence type="ECO:0000256" key="6">
    <source>
        <dbReference type="ARBA" id="ARBA00022553"/>
    </source>
</evidence>
<dbReference type="SMART" id="SM00091">
    <property type="entry name" value="PAS"/>
    <property type="match status" value="1"/>
</dbReference>
<dbReference type="SUPFAM" id="SSF55874">
    <property type="entry name" value="ATPase domain of HSP90 chaperone/DNA topoisomerase II/histidine kinase"/>
    <property type="match status" value="1"/>
</dbReference>
<dbReference type="NCBIfam" id="TIGR00229">
    <property type="entry name" value="sensory_box"/>
    <property type="match status" value="1"/>
</dbReference>
<feature type="domain" description="Histidine kinase" evidence="14">
    <location>
        <begin position="348"/>
        <end position="562"/>
    </location>
</feature>
<dbReference type="Proteomes" id="UP000308489">
    <property type="component" value="Chromosome 1"/>
</dbReference>
<dbReference type="Gene3D" id="3.30.450.20">
    <property type="entry name" value="PAS domain"/>
    <property type="match status" value="1"/>
</dbReference>
<dbReference type="GO" id="GO:0005886">
    <property type="term" value="C:plasma membrane"/>
    <property type="evidence" value="ECO:0007669"/>
    <property type="project" value="UniProtKB-SubCell"/>
</dbReference>
<keyword evidence="8" id="KW-0547">Nucleotide-binding</keyword>
<dbReference type="SMART" id="SM00387">
    <property type="entry name" value="HATPase_c"/>
    <property type="match status" value="1"/>
</dbReference>
<dbReference type="Gene3D" id="6.10.340.10">
    <property type="match status" value="1"/>
</dbReference>
<dbReference type="InterPro" id="IPR003594">
    <property type="entry name" value="HATPase_dom"/>
</dbReference>
<keyword evidence="13" id="KW-1133">Transmembrane helix</keyword>
<reference evidence="17 18" key="1">
    <citation type="submission" date="2019-05" db="EMBL/GenBank/DDBJ databases">
        <authorList>
            <consortium name="Pathogen Informatics"/>
        </authorList>
    </citation>
    <scope>NUCLEOTIDE SEQUENCE [LARGE SCALE GENOMIC DNA]</scope>
    <source>
        <strain evidence="17 18">NCTC503</strain>
    </source>
</reference>
<dbReference type="PANTHER" id="PTHR45453">
    <property type="entry name" value="PHOSPHATE REGULON SENSOR PROTEIN PHOR"/>
    <property type="match status" value="1"/>
</dbReference>
<dbReference type="GO" id="GO:0005524">
    <property type="term" value="F:ATP binding"/>
    <property type="evidence" value="ECO:0007669"/>
    <property type="project" value="UniProtKB-KW"/>
</dbReference>
<dbReference type="InterPro" id="IPR035965">
    <property type="entry name" value="PAS-like_dom_sf"/>
</dbReference>
<keyword evidence="5" id="KW-1003">Cell membrane</keyword>
<dbReference type="GO" id="GO:0000155">
    <property type="term" value="F:phosphorelay sensor kinase activity"/>
    <property type="evidence" value="ECO:0007669"/>
    <property type="project" value="InterPro"/>
</dbReference>
<keyword evidence="7 17" id="KW-0808">Transferase</keyword>
<dbReference type="InterPro" id="IPR003660">
    <property type="entry name" value="HAMP_dom"/>
</dbReference>
<name>A0A4U9RN49_HATHI</name>
<evidence type="ECO:0000256" key="10">
    <source>
        <dbReference type="ARBA" id="ARBA00022840"/>
    </source>
</evidence>
<evidence type="ECO:0000256" key="12">
    <source>
        <dbReference type="ARBA" id="ARBA00023136"/>
    </source>
</evidence>
<dbReference type="InterPro" id="IPR000014">
    <property type="entry name" value="PAS"/>
</dbReference>
<evidence type="ECO:0000256" key="5">
    <source>
        <dbReference type="ARBA" id="ARBA00022475"/>
    </source>
</evidence>
<dbReference type="Gene3D" id="1.10.287.130">
    <property type="match status" value="1"/>
</dbReference>
<dbReference type="Gene3D" id="3.30.565.10">
    <property type="entry name" value="Histidine kinase-like ATPase, C-terminal domain"/>
    <property type="match status" value="1"/>
</dbReference>
<dbReference type="InterPro" id="IPR003661">
    <property type="entry name" value="HisK_dim/P_dom"/>
</dbReference>
<evidence type="ECO:0000256" key="7">
    <source>
        <dbReference type="ARBA" id="ARBA00022679"/>
    </source>
</evidence>
<evidence type="ECO:0000256" key="8">
    <source>
        <dbReference type="ARBA" id="ARBA00022741"/>
    </source>
</evidence>
<dbReference type="CDD" id="cd00075">
    <property type="entry name" value="HATPase"/>
    <property type="match status" value="1"/>
</dbReference>
<dbReference type="AlphaFoldDB" id="A0A4U9RN49"/>
<dbReference type="PRINTS" id="PR00344">
    <property type="entry name" value="BCTRLSENSOR"/>
</dbReference>
<feature type="domain" description="PAS" evidence="15">
    <location>
        <begin position="230"/>
        <end position="270"/>
    </location>
</feature>
<evidence type="ECO:0000259" key="16">
    <source>
        <dbReference type="PROSITE" id="PS50885"/>
    </source>
</evidence>
<evidence type="ECO:0000313" key="18">
    <source>
        <dbReference type="Proteomes" id="UP000308489"/>
    </source>
</evidence>
<dbReference type="Pfam" id="PF02518">
    <property type="entry name" value="HATPase_c"/>
    <property type="match status" value="1"/>
</dbReference>
<keyword evidence="6" id="KW-0597">Phosphoprotein</keyword>
<feature type="transmembrane region" description="Helical" evidence="13">
    <location>
        <begin position="152"/>
        <end position="176"/>
    </location>
</feature>
<dbReference type="InterPro" id="IPR036890">
    <property type="entry name" value="HATPase_C_sf"/>
</dbReference>
<dbReference type="GO" id="GO:0004721">
    <property type="term" value="F:phosphoprotein phosphatase activity"/>
    <property type="evidence" value="ECO:0007669"/>
    <property type="project" value="TreeGrafter"/>
</dbReference>
<dbReference type="RefSeq" id="WP_138210214.1">
    <property type="nucleotide sequence ID" value="NZ_CBCRUQ010000018.1"/>
</dbReference>
<comment type="catalytic activity">
    <reaction evidence="1">
        <text>ATP + protein L-histidine = ADP + protein N-phospho-L-histidine.</text>
        <dbReference type="EC" id="2.7.13.3"/>
    </reaction>
</comment>
<dbReference type="SUPFAM" id="SSF47384">
    <property type="entry name" value="Homodimeric domain of signal transducing histidine kinase"/>
    <property type="match status" value="1"/>
</dbReference>
<evidence type="ECO:0000256" key="9">
    <source>
        <dbReference type="ARBA" id="ARBA00022777"/>
    </source>
</evidence>
<evidence type="ECO:0000256" key="13">
    <source>
        <dbReference type="SAM" id="Phobius"/>
    </source>
</evidence>
<dbReference type="CDD" id="cd06225">
    <property type="entry name" value="HAMP"/>
    <property type="match status" value="1"/>
</dbReference>
<dbReference type="KEGG" id="hhw:NCTC503_01574"/>
<dbReference type="SMART" id="SM00388">
    <property type="entry name" value="HisKA"/>
    <property type="match status" value="1"/>
</dbReference>
<dbReference type="InterPro" id="IPR036097">
    <property type="entry name" value="HisK_dim/P_sf"/>
</dbReference>
<dbReference type="FunFam" id="1.10.287.130:FF:000001">
    <property type="entry name" value="Two-component sensor histidine kinase"/>
    <property type="match status" value="1"/>
</dbReference>
<dbReference type="PROSITE" id="PS50112">
    <property type="entry name" value="PAS"/>
    <property type="match status" value="1"/>
</dbReference>
<dbReference type="Pfam" id="PF00672">
    <property type="entry name" value="HAMP"/>
    <property type="match status" value="1"/>
</dbReference>
<dbReference type="SUPFAM" id="SSF55785">
    <property type="entry name" value="PYP-like sensor domain (PAS domain)"/>
    <property type="match status" value="1"/>
</dbReference>
<evidence type="ECO:0000256" key="1">
    <source>
        <dbReference type="ARBA" id="ARBA00000085"/>
    </source>
</evidence>
<dbReference type="GO" id="GO:0045121">
    <property type="term" value="C:membrane raft"/>
    <property type="evidence" value="ECO:0007669"/>
    <property type="project" value="UniProtKB-SubCell"/>
</dbReference>
<keyword evidence="10" id="KW-0067">ATP-binding</keyword>
<dbReference type="CDD" id="cd00082">
    <property type="entry name" value="HisKA"/>
    <property type="match status" value="1"/>
</dbReference>
<organism evidence="17 18">
    <name type="scientific">Hathewaya histolytica</name>
    <name type="common">Clostridium histolyticum</name>
    <dbReference type="NCBI Taxonomy" id="1498"/>
    <lineage>
        <taxon>Bacteria</taxon>
        <taxon>Bacillati</taxon>
        <taxon>Bacillota</taxon>
        <taxon>Clostridia</taxon>
        <taxon>Eubacteriales</taxon>
        <taxon>Clostridiaceae</taxon>
        <taxon>Hathewaya</taxon>
    </lineage>
</organism>
<gene>
    <name evidence="17" type="primary">phoR_4</name>
    <name evidence="17" type="ORF">NCTC503_01574</name>
</gene>
<dbReference type="Pfam" id="PF13188">
    <property type="entry name" value="PAS_8"/>
    <property type="match status" value="1"/>
</dbReference>
<dbReference type="SUPFAM" id="SSF158472">
    <property type="entry name" value="HAMP domain-like"/>
    <property type="match status" value="1"/>
</dbReference>
<dbReference type="Pfam" id="PF00512">
    <property type="entry name" value="HisKA"/>
    <property type="match status" value="1"/>
</dbReference>
<evidence type="ECO:0000256" key="2">
    <source>
        <dbReference type="ARBA" id="ARBA00004236"/>
    </source>
</evidence>
<feature type="domain" description="HAMP" evidence="16">
    <location>
        <begin position="173"/>
        <end position="225"/>
    </location>
</feature>
<dbReference type="InterPro" id="IPR004358">
    <property type="entry name" value="Sig_transdc_His_kin-like_C"/>
</dbReference>
<dbReference type="EC" id="2.7.13.3" evidence="4"/>
<evidence type="ECO:0000313" key="17">
    <source>
        <dbReference type="EMBL" id="VTQ90300.1"/>
    </source>
</evidence>
<dbReference type="FunFam" id="3.30.565.10:FF:000023">
    <property type="entry name" value="PAS domain-containing sensor histidine kinase"/>
    <property type="match status" value="1"/>
</dbReference>
<keyword evidence="11" id="KW-0902">Two-component regulatory system</keyword>
<comment type="subcellular location">
    <subcellularLocation>
        <location evidence="2">Cell membrane</location>
    </subcellularLocation>
    <subcellularLocation>
        <location evidence="3">Membrane raft</location>
        <topology evidence="3">Multi-pass membrane protein</topology>
    </subcellularLocation>
</comment>
<evidence type="ECO:0000259" key="14">
    <source>
        <dbReference type="PROSITE" id="PS50109"/>
    </source>
</evidence>
<dbReference type="NCBIfam" id="NF046044">
    <property type="entry name" value="PnpS"/>
    <property type="match status" value="1"/>
</dbReference>
<dbReference type="CDD" id="cd00130">
    <property type="entry name" value="PAS"/>
    <property type="match status" value="1"/>
</dbReference>
<dbReference type="OrthoDB" id="9813151at2"/>